<name>A0A0C9TUX0_SPHS4</name>
<dbReference type="HOGENOM" id="CLU_625800_0_0_1"/>
<feature type="transmembrane region" description="Helical" evidence="2">
    <location>
        <begin position="216"/>
        <end position="237"/>
    </location>
</feature>
<feature type="region of interest" description="Disordered" evidence="1">
    <location>
        <begin position="272"/>
        <end position="314"/>
    </location>
</feature>
<feature type="region of interest" description="Disordered" evidence="1">
    <location>
        <begin position="327"/>
        <end position="438"/>
    </location>
</feature>
<dbReference type="AlphaFoldDB" id="A0A0C9TUX0"/>
<evidence type="ECO:0000313" key="4">
    <source>
        <dbReference type="Proteomes" id="UP000054279"/>
    </source>
</evidence>
<evidence type="ECO:0000313" key="3">
    <source>
        <dbReference type="EMBL" id="KIJ34153.1"/>
    </source>
</evidence>
<keyword evidence="4" id="KW-1185">Reference proteome</keyword>
<organism evidence="3 4">
    <name type="scientific">Sphaerobolus stellatus (strain SS14)</name>
    <dbReference type="NCBI Taxonomy" id="990650"/>
    <lineage>
        <taxon>Eukaryota</taxon>
        <taxon>Fungi</taxon>
        <taxon>Dikarya</taxon>
        <taxon>Basidiomycota</taxon>
        <taxon>Agaricomycotina</taxon>
        <taxon>Agaricomycetes</taxon>
        <taxon>Phallomycetidae</taxon>
        <taxon>Geastrales</taxon>
        <taxon>Sphaerobolaceae</taxon>
        <taxon>Sphaerobolus</taxon>
    </lineage>
</organism>
<sequence length="438" mass="47050">MSAFTTRPGDEDADLEAALRRGIPEKGLPSGDVKLRLSRKQAFYLFVMQGCGGAILDALANFGIACAIYRTTTREIRVWPLSMNTIAGDLGVTVIIQSMLTTLIVGVLVRGDMKAAKIEPFSHPWPSLHVDSLLRGGRFKRNLGRAISFFSPTQVLSLQNGFRPAIHSLFMILLRGFFTSIISFIIFWPLAIAVIAPLYGGLNVHGTWVPEITKAIFGGILGLFQTPLIAALILGVINPPTSPLTHPPKESKQPPMSIVTNPASFSVHSLRHPSTHIRTPSSPSAGPPHRQKIHTTTPISTPLPSPITREVPSPVVFAPPPPFAPAPTTAAFPSSIPPSSSSIPPPSTSTPSITPQPPKPAYRSLLRLARDKRKDRKLRESITPLIGDGSENSGNGNRSSRDSTSMSIPTITRDNSVSSVTQVAKATIRRSESESGSS</sequence>
<feature type="compositionally biased region" description="Polar residues" evidence="1">
    <location>
        <begin position="406"/>
        <end position="424"/>
    </location>
</feature>
<keyword evidence="2" id="KW-1133">Transmembrane helix</keyword>
<feature type="compositionally biased region" description="Low complexity" evidence="1">
    <location>
        <begin position="387"/>
        <end position="405"/>
    </location>
</feature>
<dbReference type="PANTHER" id="PTHR28297">
    <property type="entry name" value="FUNGAL PROTEIN"/>
    <property type="match status" value="1"/>
</dbReference>
<feature type="compositionally biased region" description="Basic and acidic residues" evidence="1">
    <location>
        <begin position="429"/>
        <end position="438"/>
    </location>
</feature>
<feature type="transmembrane region" description="Helical" evidence="2">
    <location>
        <begin position="172"/>
        <end position="196"/>
    </location>
</feature>
<dbReference type="OrthoDB" id="15595at2759"/>
<keyword evidence="2" id="KW-0812">Transmembrane</keyword>
<dbReference type="Proteomes" id="UP000054279">
    <property type="component" value="Unassembled WGS sequence"/>
</dbReference>
<reference evidence="3 4" key="1">
    <citation type="submission" date="2014-06" db="EMBL/GenBank/DDBJ databases">
        <title>Evolutionary Origins and Diversification of the Mycorrhizal Mutualists.</title>
        <authorList>
            <consortium name="DOE Joint Genome Institute"/>
            <consortium name="Mycorrhizal Genomics Consortium"/>
            <person name="Kohler A."/>
            <person name="Kuo A."/>
            <person name="Nagy L.G."/>
            <person name="Floudas D."/>
            <person name="Copeland A."/>
            <person name="Barry K.W."/>
            <person name="Cichocki N."/>
            <person name="Veneault-Fourrey C."/>
            <person name="LaButti K."/>
            <person name="Lindquist E.A."/>
            <person name="Lipzen A."/>
            <person name="Lundell T."/>
            <person name="Morin E."/>
            <person name="Murat C."/>
            <person name="Riley R."/>
            <person name="Ohm R."/>
            <person name="Sun H."/>
            <person name="Tunlid A."/>
            <person name="Henrissat B."/>
            <person name="Grigoriev I.V."/>
            <person name="Hibbett D.S."/>
            <person name="Martin F."/>
        </authorList>
    </citation>
    <scope>NUCLEOTIDE SEQUENCE [LARGE SCALE GENOMIC DNA]</scope>
    <source>
        <strain evidence="3 4">SS14</strain>
    </source>
</reference>
<evidence type="ECO:0000256" key="1">
    <source>
        <dbReference type="SAM" id="MobiDB-lite"/>
    </source>
</evidence>
<keyword evidence="2" id="KW-0472">Membrane</keyword>
<proteinExistence type="predicted"/>
<protein>
    <submittedName>
        <fullName evidence="3">Uncharacterized protein</fullName>
    </submittedName>
</protein>
<dbReference type="InterPro" id="IPR018852">
    <property type="entry name" value="DUF2456"/>
</dbReference>
<dbReference type="Pfam" id="PF10445">
    <property type="entry name" value="DUF2456"/>
    <property type="match status" value="1"/>
</dbReference>
<dbReference type="PANTHER" id="PTHR28297:SF1">
    <property type="entry name" value="FUNGAL PROTEIN"/>
    <property type="match status" value="1"/>
</dbReference>
<evidence type="ECO:0000256" key="2">
    <source>
        <dbReference type="SAM" id="Phobius"/>
    </source>
</evidence>
<feature type="compositionally biased region" description="Low complexity" evidence="1">
    <location>
        <begin position="327"/>
        <end position="342"/>
    </location>
</feature>
<feature type="compositionally biased region" description="Pro residues" evidence="1">
    <location>
        <begin position="343"/>
        <end position="360"/>
    </location>
</feature>
<feature type="compositionally biased region" description="Low complexity" evidence="1">
    <location>
        <begin position="295"/>
        <end position="314"/>
    </location>
</feature>
<accession>A0A0C9TUX0</accession>
<gene>
    <name evidence="3" type="ORF">M422DRAFT_782981</name>
</gene>
<feature type="transmembrane region" description="Helical" evidence="2">
    <location>
        <begin position="90"/>
        <end position="109"/>
    </location>
</feature>
<feature type="transmembrane region" description="Helical" evidence="2">
    <location>
        <begin position="43"/>
        <end position="70"/>
    </location>
</feature>
<dbReference type="EMBL" id="KN837203">
    <property type="protein sequence ID" value="KIJ34153.1"/>
    <property type="molecule type" value="Genomic_DNA"/>
</dbReference>